<dbReference type="AlphaFoldDB" id="A0A7H1MBD8"/>
<sequence length="73" mass="8177">MALQPLPQSLLFLRAQGAQEQQRRAAALACVNSPAKPDCKRNISIGIFVIVVTGRLYRHAFTYLLVNRHTNND</sequence>
<dbReference type="Proteomes" id="UP000516412">
    <property type="component" value="Chromosome"/>
</dbReference>
<accession>A0A7H1MBD8</accession>
<proteinExistence type="predicted"/>
<protein>
    <submittedName>
        <fullName evidence="1">Uncharacterized protein</fullName>
    </submittedName>
</protein>
<organism evidence="1 2">
    <name type="scientific">Neisseria musculi</name>
    <dbReference type="NCBI Taxonomy" id="1815583"/>
    <lineage>
        <taxon>Bacteria</taxon>
        <taxon>Pseudomonadati</taxon>
        <taxon>Pseudomonadota</taxon>
        <taxon>Betaproteobacteria</taxon>
        <taxon>Neisseriales</taxon>
        <taxon>Neisseriaceae</taxon>
        <taxon>Neisseria</taxon>
    </lineage>
</organism>
<name>A0A7H1MBD8_9NEIS</name>
<dbReference type="RefSeq" id="WP_187001762.1">
    <property type="nucleotide sequence ID" value="NZ_CP060414.2"/>
</dbReference>
<evidence type="ECO:0000313" key="2">
    <source>
        <dbReference type="Proteomes" id="UP000516412"/>
    </source>
</evidence>
<evidence type="ECO:0000313" key="1">
    <source>
        <dbReference type="EMBL" id="QNT58953.1"/>
    </source>
</evidence>
<dbReference type="KEGG" id="nmus:H7A79_0962"/>
<gene>
    <name evidence="1" type="ORF">H7A79_0962</name>
</gene>
<dbReference type="EMBL" id="CP060414">
    <property type="protein sequence ID" value="QNT58953.1"/>
    <property type="molecule type" value="Genomic_DNA"/>
</dbReference>
<keyword evidence="2" id="KW-1185">Reference proteome</keyword>
<reference evidence="1" key="1">
    <citation type="submission" date="2024-06" db="EMBL/GenBank/DDBJ databases">
        <title>Complete Genome Sequence of mouse commensal type strain Neisseria musculi.</title>
        <authorList>
            <person name="Thapa E."/>
            <person name="Aluvathingal J."/>
            <person name="Nadendla S."/>
            <person name="Mehta A."/>
            <person name="Tettelin H."/>
            <person name="Weyand N.J."/>
        </authorList>
    </citation>
    <scope>NUCLEOTIDE SEQUENCE</scope>
    <source>
        <strain evidence="1">NW831</strain>
    </source>
</reference>